<dbReference type="EMBL" id="CP019384">
    <property type="protein sequence ID" value="QAT16364.1"/>
    <property type="molecule type" value="Genomic_DNA"/>
</dbReference>
<evidence type="ECO:0000259" key="5">
    <source>
        <dbReference type="Pfam" id="PF25973"/>
    </source>
</evidence>
<comment type="similarity">
    <text evidence="2">Belongs to the membrane fusion protein (MFP) (TC 8.A.1) family.</text>
</comment>
<evidence type="ECO:0000259" key="6">
    <source>
        <dbReference type="Pfam" id="PF25990"/>
    </source>
</evidence>
<dbReference type="OrthoDB" id="9778236at2"/>
<comment type="subcellular location">
    <subcellularLocation>
        <location evidence="1">Cell envelope</location>
    </subcellularLocation>
</comment>
<keyword evidence="3 4" id="KW-0175">Coiled coil</keyword>
<organism evidence="7 8">
    <name type="scientific">Velamenicoccus archaeovorus</name>
    <dbReference type="NCBI Taxonomy" id="1930593"/>
    <lineage>
        <taxon>Bacteria</taxon>
        <taxon>Pseudomonadati</taxon>
        <taxon>Candidatus Omnitrophota</taxon>
        <taxon>Candidatus Velamenicoccus</taxon>
    </lineage>
</organism>
<protein>
    <submittedName>
        <fullName evidence="7">HlyD family secretion protein</fullName>
    </submittedName>
</protein>
<dbReference type="InterPro" id="IPR058636">
    <property type="entry name" value="Beta-barrel_YknX"/>
</dbReference>
<evidence type="ECO:0000256" key="3">
    <source>
        <dbReference type="ARBA" id="ARBA00023054"/>
    </source>
</evidence>
<keyword evidence="8" id="KW-1185">Reference proteome</keyword>
<evidence type="ECO:0000313" key="7">
    <source>
        <dbReference type="EMBL" id="QAT16364.1"/>
    </source>
</evidence>
<dbReference type="PANTHER" id="PTHR32347:SF29">
    <property type="entry name" value="UPF0194 MEMBRANE PROTEIN YBHG"/>
    <property type="match status" value="1"/>
</dbReference>
<sequence length="283" mass="31352">MKMPNIPKKIKIVVLVGVVALIAALSYLYGVTQQERNARLLKVSGTIEGDDVRISFRAAGQILELLTDEGKVIKEGDIVARLNTDELTKVRDNAKATLNAAEYQYSLDKLDYVRAENLWKAGSISTQKRDEAKTKNDSSRANVEKAKADLELAETRLGFAELAAPLNGYVLVKSALAGEVVQVGAPVFTAIDLNNIWVTAYINETDLGKVKLDQEAYVMTDTYRGKKYKGRVSFVSSQAEFTPKFIQTTTERVKLVYRIKVRVDNSSLELKPGMPADAYIILE</sequence>
<dbReference type="NCBIfam" id="TIGR01730">
    <property type="entry name" value="RND_mfp"/>
    <property type="match status" value="1"/>
</dbReference>
<dbReference type="Gene3D" id="2.40.30.170">
    <property type="match status" value="1"/>
</dbReference>
<dbReference type="InterPro" id="IPR006143">
    <property type="entry name" value="RND_pump_MFP"/>
</dbReference>
<feature type="coiled-coil region" evidence="4">
    <location>
        <begin position="129"/>
        <end position="163"/>
    </location>
</feature>
<evidence type="ECO:0000256" key="2">
    <source>
        <dbReference type="ARBA" id="ARBA00009477"/>
    </source>
</evidence>
<dbReference type="Pfam" id="PF25973">
    <property type="entry name" value="BSH_CzcB"/>
    <property type="match status" value="1"/>
</dbReference>
<name>A0A410P2W5_VELA1</name>
<dbReference type="RefSeq" id="WP_128699001.1">
    <property type="nucleotide sequence ID" value="NZ_CP019384.1"/>
</dbReference>
<dbReference type="Pfam" id="PF25990">
    <property type="entry name" value="Beta-barrel_YknX"/>
    <property type="match status" value="1"/>
</dbReference>
<dbReference type="GO" id="GO:0042597">
    <property type="term" value="C:periplasmic space"/>
    <property type="evidence" value="ECO:0007669"/>
    <property type="project" value="UniProtKB-SubCell"/>
</dbReference>
<dbReference type="GO" id="GO:0022857">
    <property type="term" value="F:transmembrane transporter activity"/>
    <property type="evidence" value="ECO:0007669"/>
    <property type="project" value="InterPro"/>
</dbReference>
<dbReference type="Gene3D" id="1.10.287.470">
    <property type="entry name" value="Helix hairpin bin"/>
    <property type="match status" value="1"/>
</dbReference>
<dbReference type="Proteomes" id="UP000287243">
    <property type="component" value="Chromosome"/>
</dbReference>
<dbReference type="GO" id="GO:0016020">
    <property type="term" value="C:membrane"/>
    <property type="evidence" value="ECO:0007669"/>
    <property type="project" value="InterPro"/>
</dbReference>
<feature type="domain" description="YknX-like beta-barrel" evidence="6">
    <location>
        <begin position="198"/>
        <end position="275"/>
    </location>
</feature>
<feature type="domain" description="CzcB-like barrel-sandwich hybrid" evidence="5">
    <location>
        <begin position="53"/>
        <end position="189"/>
    </location>
</feature>
<proteinExistence type="inferred from homology"/>
<reference evidence="7 8" key="1">
    <citation type="submission" date="2017-01" db="EMBL/GenBank/DDBJ databases">
        <title>First insights into the biology of 'candidatus Vampirococcus archaeovorus'.</title>
        <authorList>
            <person name="Kizina J."/>
            <person name="Jordan S."/>
            <person name="Stueber K."/>
            <person name="Reinhardt R."/>
            <person name="Harder J."/>
        </authorList>
    </citation>
    <scope>NUCLEOTIDE SEQUENCE [LARGE SCALE GENOMIC DNA]</scope>
    <source>
        <strain evidence="7 8">LiM</strain>
    </source>
</reference>
<dbReference type="AlphaFoldDB" id="A0A410P2W5"/>
<gene>
    <name evidence="7" type="ORF">BU251_00740</name>
</gene>
<evidence type="ECO:0000256" key="1">
    <source>
        <dbReference type="ARBA" id="ARBA00004196"/>
    </source>
</evidence>
<accession>A0A410P2W5</accession>
<dbReference type="InterPro" id="IPR058647">
    <property type="entry name" value="BSH_CzcB-like"/>
</dbReference>
<evidence type="ECO:0000313" key="8">
    <source>
        <dbReference type="Proteomes" id="UP000287243"/>
    </source>
</evidence>
<evidence type="ECO:0000256" key="4">
    <source>
        <dbReference type="SAM" id="Coils"/>
    </source>
</evidence>
<dbReference type="SUPFAM" id="SSF111369">
    <property type="entry name" value="HlyD-like secretion proteins"/>
    <property type="match status" value="1"/>
</dbReference>
<dbReference type="KEGG" id="vai:BU251_00740"/>
<dbReference type="Gene3D" id="2.40.50.100">
    <property type="match status" value="1"/>
</dbReference>
<dbReference type="PANTHER" id="PTHR32347">
    <property type="entry name" value="EFFLUX SYSTEM COMPONENT YKNX-RELATED"/>
    <property type="match status" value="1"/>
</dbReference>
<dbReference type="InterPro" id="IPR050465">
    <property type="entry name" value="UPF0194_transport"/>
</dbReference>